<evidence type="ECO:0000256" key="1">
    <source>
        <dbReference type="ARBA" id="ARBA00023015"/>
    </source>
</evidence>
<comment type="caution">
    <text evidence="5">The sequence shown here is derived from an EMBL/GenBank/DDBJ whole genome shotgun (WGS) entry which is preliminary data.</text>
</comment>
<evidence type="ECO:0000256" key="2">
    <source>
        <dbReference type="ARBA" id="ARBA00023125"/>
    </source>
</evidence>
<dbReference type="SUPFAM" id="SSF51206">
    <property type="entry name" value="cAMP-binding domain-like"/>
    <property type="match status" value="1"/>
</dbReference>
<organism evidence="5 6">
    <name type="scientific">Curvibacter microcysteis</name>
    <dbReference type="NCBI Taxonomy" id="3026419"/>
    <lineage>
        <taxon>Bacteria</taxon>
        <taxon>Pseudomonadati</taxon>
        <taxon>Pseudomonadota</taxon>
        <taxon>Betaproteobacteria</taxon>
        <taxon>Burkholderiales</taxon>
        <taxon>Comamonadaceae</taxon>
        <taxon>Curvibacter</taxon>
    </lineage>
</organism>
<name>A0ABT5MGI7_9BURK</name>
<evidence type="ECO:0000313" key="5">
    <source>
        <dbReference type="EMBL" id="MDD0815690.1"/>
    </source>
</evidence>
<dbReference type="SUPFAM" id="SSF46785">
    <property type="entry name" value="Winged helix' DNA-binding domain"/>
    <property type="match status" value="1"/>
</dbReference>
<dbReference type="PROSITE" id="PS51063">
    <property type="entry name" value="HTH_CRP_2"/>
    <property type="match status" value="1"/>
</dbReference>
<evidence type="ECO:0000256" key="3">
    <source>
        <dbReference type="ARBA" id="ARBA00023163"/>
    </source>
</evidence>
<accession>A0ABT5MGI7</accession>
<keyword evidence="6" id="KW-1185">Reference proteome</keyword>
<dbReference type="EMBL" id="JAQSIO010000004">
    <property type="protein sequence ID" value="MDD0815690.1"/>
    <property type="molecule type" value="Genomic_DNA"/>
</dbReference>
<reference evidence="5 6" key="1">
    <citation type="submission" date="2023-02" db="EMBL/GenBank/DDBJ databases">
        <title>Bacterial whole genome sequence for Curvibacter sp. HBC28.</title>
        <authorList>
            <person name="Le V."/>
            <person name="Ko S.-R."/>
            <person name="Ahn C.-Y."/>
            <person name="Oh H.-M."/>
        </authorList>
    </citation>
    <scope>NUCLEOTIDE SEQUENCE [LARGE SCALE GENOMIC DNA]</scope>
    <source>
        <strain evidence="5 6">HBC28</strain>
    </source>
</reference>
<sequence>MLPSEYFGLSLEHEVIPAGQVLLTRQAVSPWVTFVDSGRVVLGLRDGAVLSHQLGAVEGPFWLEAASAVLDLPEVVDALAETTVVVRRMPLPAFQRTLAGLASPARKLLQDVSRSQRQQTELAVSRLAMDAEARCARWLLNHADQASQGVMNVLLSQRKRLIAAELGIAPETLSRVLRHLRERSLISGSGRNLTLLDPGGLQSLAGG</sequence>
<keyword evidence="3" id="KW-0804">Transcription</keyword>
<dbReference type="Proteomes" id="UP001528672">
    <property type="component" value="Unassembled WGS sequence"/>
</dbReference>
<dbReference type="InterPro" id="IPR036390">
    <property type="entry name" value="WH_DNA-bd_sf"/>
</dbReference>
<dbReference type="InterPro" id="IPR012318">
    <property type="entry name" value="HTH_CRP"/>
</dbReference>
<gene>
    <name evidence="5" type="ORF">PSQ39_13720</name>
</gene>
<dbReference type="Gene3D" id="2.60.120.10">
    <property type="entry name" value="Jelly Rolls"/>
    <property type="match status" value="1"/>
</dbReference>
<dbReference type="RefSeq" id="WP_273927377.1">
    <property type="nucleotide sequence ID" value="NZ_JAQSIN010000003.1"/>
</dbReference>
<keyword evidence="1" id="KW-0805">Transcription regulation</keyword>
<dbReference type="Pfam" id="PF13545">
    <property type="entry name" value="HTH_Crp_2"/>
    <property type="match status" value="1"/>
</dbReference>
<evidence type="ECO:0000313" key="6">
    <source>
        <dbReference type="Proteomes" id="UP001528672"/>
    </source>
</evidence>
<dbReference type="InterPro" id="IPR018490">
    <property type="entry name" value="cNMP-bd_dom_sf"/>
</dbReference>
<protein>
    <submittedName>
        <fullName evidence="5">Crp/Fnr family transcriptional regulator</fullName>
    </submittedName>
</protein>
<keyword evidence="2" id="KW-0238">DNA-binding</keyword>
<dbReference type="InterPro" id="IPR014710">
    <property type="entry name" value="RmlC-like_jellyroll"/>
</dbReference>
<proteinExistence type="predicted"/>
<dbReference type="SMART" id="SM00419">
    <property type="entry name" value="HTH_CRP"/>
    <property type="match status" value="1"/>
</dbReference>
<feature type="domain" description="HTH crp-type" evidence="4">
    <location>
        <begin position="129"/>
        <end position="199"/>
    </location>
</feature>
<evidence type="ECO:0000259" key="4">
    <source>
        <dbReference type="PROSITE" id="PS51063"/>
    </source>
</evidence>